<dbReference type="NCBIfam" id="TIGR02937">
    <property type="entry name" value="sigma70-ECF"/>
    <property type="match status" value="1"/>
</dbReference>
<dbReference type="PANTHER" id="PTHR43133:SF46">
    <property type="entry name" value="RNA POLYMERASE SIGMA-70 FACTOR ECF SUBFAMILY"/>
    <property type="match status" value="1"/>
</dbReference>
<dbReference type="AlphaFoldDB" id="A0A7L4ZHG5"/>
<dbReference type="InterPro" id="IPR013324">
    <property type="entry name" value="RNA_pol_sigma_r3/r4-like"/>
</dbReference>
<keyword evidence="3" id="KW-0731">Sigma factor</keyword>
<dbReference type="GO" id="GO:0006352">
    <property type="term" value="P:DNA-templated transcription initiation"/>
    <property type="evidence" value="ECO:0007669"/>
    <property type="project" value="InterPro"/>
</dbReference>
<evidence type="ECO:0000313" key="6">
    <source>
        <dbReference type="EMBL" id="QHI35666.1"/>
    </source>
</evidence>
<dbReference type="Proteomes" id="UP000464657">
    <property type="component" value="Chromosome"/>
</dbReference>
<keyword evidence="7" id="KW-1185">Reference proteome</keyword>
<accession>A0A7L4ZHG5</accession>
<comment type="similarity">
    <text evidence="1">Belongs to the sigma-70 factor family. ECF subfamily.</text>
</comment>
<dbReference type="Gene3D" id="1.10.1740.10">
    <property type="match status" value="1"/>
</dbReference>
<dbReference type="OrthoDB" id="1099849at2"/>
<protein>
    <recommendedName>
        <fullName evidence="5">RNA polymerase sigma-70 region 2 domain-containing protein</fullName>
    </recommendedName>
</protein>
<gene>
    <name evidence="6" type="ORF">IMCC3317_10120</name>
</gene>
<dbReference type="InterPro" id="IPR013325">
    <property type="entry name" value="RNA_pol_sigma_r2"/>
</dbReference>
<dbReference type="SUPFAM" id="SSF88946">
    <property type="entry name" value="Sigma2 domain of RNA polymerase sigma factors"/>
    <property type="match status" value="1"/>
</dbReference>
<evidence type="ECO:0000256" key="3">
    <source>
        <dbReference type="ARBA" id="ARBA00023082"/>
    </source>
</evidence>
<evidence type="ECO:0000256" key="1">
    <source>
        <dbReference type="ARBA" id="ARBA00010641"/>
    </source>
</evidence>
<keyword evidence="4" id="KW-0804">Transcription</keyword>
<keyword evidence="2" id="KW-0805">Transcription regulation</keyword>
<dbReference type="InterPro" id="IPR036388">
    <property type="entry name" value="WH-like_DNA-bd_sf"/>
</dbReference>
<dbReference type="Gene3D" id="1.10.10.10">
    <property type="entry name" value="Winged helix-like DNA-binding domain superfamily/Winged helix DNA-binding domain"/>
    <property type="match status" value="1"/>
</dbReference>
<feature type="domain" description="RNA polymerase sigma-70 region 2" evidence="5">
    <location>
        <begin position="17"/>
        <end position="85"/>
    </location>
</feature>
<reference evidence="6 7" key="1">
    <citation type="journal article" date="2013" name="Int. J. Syst. Evol. Microbiol.">
        <title>Kordia antarctica sp. nov., isolated from Antarctic seawater.</title>
        <authorList>
            <person name="Baek K."/>
            <person name="Choi A."/>
            <person name="Kang I."/>
            <person name="Lee K."/>
            <person name="Cho J.C."/>
        </authorList>
    </citation>
    <scope>NUCLEOTIDE SEQUENCE [LARGE SCALE GENOMIC DNA]</scope>
    <source>
        <strain evidence="6 7">IMCC3317</strain>
    </source>
</reference>
<dbReference type="GO" id="GO:0016987">
    <property type="term" value="F:sigma factor activity"/>
    <property type="evidence" value="ECO:0007669"/>
    <property type="project" value="UniProtKB-KW"/>
</dbReference>
<dbReference type="InterPro" id="IPR007627">
    <property type="entry name" value="RNA_pol_sigma70_r2"/>
</dbReference>
<organism evidence="6 7">
    <name type="scientific">Kordia antarctica</name>
    <dbReference type="NCBI Taxonomy" id="1218801"/>
    <lineage>
        <taxon>Bacteria</taxon>
        <taxon>Pseudomonadati</taxon>
        <taxon>Bacteroidota</taxon>
        <taxon>Flavobacteriia</taxon>
        <taxon>Flavobacteriales</taxon>
        <taxon>Flavobacteriaceae</taxon>
        <taxon>Kordia</taxon>
    </lineage>
</organism>
<dbReference type="SUPFAM" id="SSF88659">
    <property type="entry name" value="Sigma3 and sigma4 domains of RNA polymerase sigma factors"/>
    <property type="match status" value="1"/>
</dbReference>
<dbReference type="EMBL" id="CP019288">
    <property type="protein sequence ID" value="QHI35666.1"/>
    <property type="molecule type" value="Genomic_DNA"/>
</dbReference>
<dbReference type="RefSeq" id="WP_160128394.1">
    <property type="nucleotide sequence ID" value="NZ_CP019288.1"/>
</dbReference>
<proteinExistence type="inferred from homology"/>
<dbReference type="InterPro" id="IPR039425">
    <property type="entry name" value="RNA_pol_sigma-70-like"/>
</dbReference>
<evidence type="ECO:0000256" key="2">
    <source>
        <dbReference type="ARBA" id="ARBA00023015"/>
    </source>
</evidence>
<dbReference type="InterPro" id="IPR014284">
    <property type="entry name" value="RNA_pol_sigma-70_dom"/>
</dbReference>
<dbReference type="KEGG" id="kan:IMCC3317_10120"/>
<evidence type="ECO:0000256" key="4">
    <source>
        <dbReference type="ARBA" id="ARBA00023163"/>
    </source>
</evidence>
<evidence type="ECO:0000313" key="7">
    <source>
        <dbReference type="Proteomes" id="UP000464657"/>
    </source>
</evidence>
<sequence length="173" mass="20315">MQQRLRNDDKKALGEVYLSYKVAFVNYAIRYNIDNDTILDIYQEAIIAMHQNFVIKQTVLQNSTVKTYLFGIGKHKIYDYLKANKKMFAITDASSNEITEINIEDTAPTERQQLLALNFEKLGESCKEILKLFYYRGFSIKDIVFHTHYKDENTVKSHKSRCLKKLTTFIHEN</sequence>
<dbReference type="Pfam" id="PF04542">
    <property type="entry name" value="Sigma70_r2"/>
    <property type="match status" value="1"/>
</dbReference>
<evidence type="ECO:0000259" key="5">
    <source>
        <dbReference type="Pfam" id="PF04542"/>
    </source>
</evidence>
<dbReference type="PANTHER" id="PTHR43133">
    <property type="entry name" value="RNA POLYMERASE ECF-TYPE SIGMA FACTO"/>
    <property type="match status" value="1"/>
</dbReference>
<name>A0A7L4ZHG5_9FLAO</name>